<dbReference type="PANTHER" id="PTHR43409">
    <property type="entry name" value="ANAEROBIC MAGNESIUM-PROTOPORPHYRIN IX MONOMETHYL ESTER CYCLASE-RELATED"/>
    <property type="match status" value="1"/>
</dbReference>
<dbReference type="InterPro" id="IPR034466">
    <property type="entry name" value="Methyltransferase_Class_B"/>
</dbReference>
<keyword evidence="6" id="KW-0411">Iron-sulfur</keyword>
<name>A0A1Y1C1A5_9BURK</name>
<dbReference type="EMBL" id="AP018113">
    <property type="protein sequence ID" value="BAX63807.1"/>
    <property type="molecule type" value="Genomic_DNA"/>
</dbReference>
<dbReference type="GO" id="GO:0046872">
    <property type="term" value="F:metal ion binding"/>
    <property type="evidence" value="ECO:0007669"/>
    <property type="project" value="UniProtKB-KW"/>
</dbReference>
<evidence type="ECO:0000256" key="2">
    <source>
        <dbReference type="ARBA" id="ARBA00022490"/>
    </source>
</evidence>
<proteinExistence type="predicted"/>
<evidence type="ECO:0000259" key="8">
    <source>
        <dbReference type="PROSITE" id="PS51918"/>
    </source>
</evidence>
<protein>
    <submittedName>
        <fullName evidence="9">Uncharacterized protein</fullName>
    </submittedName>
</protein>
<gene>
    <name evidence="9" type="ORF">BSFP_066800</name>
</gene>
<dbReference type="RefSeq" id="WP_096476151.1">
    <property type="nucleotide sequence ID" value="NZ_AP018113.1"/>
</dbReference>
<dbReference type="CDD" id="cd01335">
    <property type="entry name" value="Radical_SAM"/>
    <property type="match status" value="1"/>
</dbReference>
<sequence>MDNPLKAYLSLKDETSAIKSSSVKSDLLRIGAPLKCKPKILLILPPSTLSDGAVKRVIPPLGLCYIAGTLDHAGYDVEIADLVAEGVEHEEKLPDGRWVFGLPPLEIERRLSRVWPDIIGISVIYSSDVARAIEVAAIAKRVHPTAKIVIGGLHATIYPNDFLEKRDNNDKPLFDFLIRGEGELRMLNLVRHLEAGVIDRNGDGLCWTDGTTIHINPQRKTIDNLDGLTFPSYEKIPIEGYFNYNVPFSPFPKGKRVVQLLTSRGCPVGCTFCASTNFQKIYRTRSVRNVIEEVEFLKNKFNIDEIQFADDNLTFDRRRAINLFDELAKFRLPWCTPNGIMLNTLNDELMNSMVASGMYQITLSIDGGTKRTLKELHRKPVHLDRVPYIAQYFHNRGVLVHATLVIGTTGETEEEINDGFEFVAQLPLTSIGVFIAQPIPGSELYESSIEQGRILRDNRFSIDTARASGRVSDIDPERLEELARQFIYSFNRKAKQRFPIEWERKYQQHLERLDGICVGRRPTANFAGIGAA</sequence>
<keyword evidence="4" id="KW-0479">Metal-binding</keyword>
<dbReference type="SFLD" id="SFLDG01123">
    <property type="entry name" value="methyltransferase_(Class_B)"/>
    <property type="match status" value="1"/>
</dbReference>
<dbReference type="SMART" id="SM00729">
    <property type="entry name" value="Elp3"/>
    <property type="match status" value="1"/>
</dbReference>
<evidence type="ECO:0000313" key="9">
    <source>
        <dbReference type="EMBL" id="BAX63807.1"/>
    </source>
</evidence>
<dbReference type="InterPro" id="IPR051198">
    <property type="entry name" value="BchE-like"/>
</dbReference>
<dbReference type="InterPro" id="IPR006638">
    <property type="entry name" value="Elp3/MiaA/NifB-like_rSAM"/>
</dbReference>
<dbReference type="InterPro" id="IPR023404">
    <property type="entry name" value="rSAM_horseshoe"/>
</dbReference>
<accession>A0A1Y1C1A5</accession>
<evidence type="ECO:0000256" key="4">
    <source>
        <dbReference type="ARBA" id="ARBA00022723"/>
    </source>
</evidence>
<evidence type="ECO:0000313" key="10">
    <source>
        <dbReference type="Proteomes" id="UP000218432"/>
    </source>
</evidence>
<dbReference type="GO" id="GO:0003824">
    <property type="term" value="F:catalytic activity"/>
    <property type="evidence" value="ECO:0007669"/>
    <property type="project" value="InterPro"/>
</dbReference>
<dbReference type="Gene3D" id="3.40.50.280">
    <property type="entry name" value="Cobalamin-binding domain"/>
    <property type="match status" value="1"/>
</dbReference>
<dbReference type="PROSITE" id="PS51332">
    <property type="entry name" value="B12_BINDING"/>
    <property type="match status" value="1"/>
</dbReference>
<dbReference type="CDD" id="cd02068">
    <property type="entry name" value="radical_SAM_B12_BD"/>
    <property type="match status" value="1"/>
</dbReference>
<keyword evidence="3" id="KW-0949">S-adenosyl-L-methionine</keyword>
<organism evidence="9 10">
    <name type="scientific">Burkholderia stabilis</name>
    <dbReference type="NCBI Taxonomy" id="95485"/>
    <lineage>
        <taxon>Bacteria</taxon>
        <taxon>Pseudomonadati</taxon>
        <taxon>Pseudomonadota</taxon>
        <taxon>Betaproteobacteria</taxon>
        <taxon>Burkholderiales</taxon>
        <taxon>Burkholderiaceae</taxon>
        <taxon>Burkholderia</taxon>
        <taxon>Burkholderia cepacia complex</taxon>
    </lineage>
</organism>
<dbReference type="InterPro" id="IPR058240">
    <property type="entry name" value="rSAM_sf"/>
</dbReference>
<keyword evidence="2" id="KW-0963">Cytoplasm</keyword>
<comment type="cofactor">
    <cofactor evidence="1">
        <name>[4Fe-4S] cluster</name>
        <dbReference type="ChEBI" id="CHEBI:49883"/>
    </cofactor>
</comment>
<dbReference type="Pfam" id="PF04055">
    <property type="entry name" value="Radical_SAM"/>
    <property type="match status" value="1"/>
</dbReference>
<dbReference type="InterPro" id="IPR006158">
    <property type="entry name" value="Cobalamin-bd"/>
</dbReference>
<dbReference type="Gene3D" id="3.80.30.20">
    <property type="entry name" value="tm_1862 like domain"/>
    <property type="match status" value="1"/>
</dbReference>
<dbReference type="AlphaFoldDB" id="A0A1Y1C1A5"/>
<evidence type="ECO:0000256" key="1">
    <source>
        <dbReference type="ARBA" id="ARBA00001966"/>
    </source>
</evidence>
<dbReference type="Proteomes" id="UP000218432">
    <property type="component" value="Chromosome 3"/>
</dbReference>
<dbReference type="PANTHER" id="PTHR43409:SF16">
    <property type="entry name" value="SLR0320 PROTEIN"/>
    <property type="match status" value="1"/>
</dbReference>
<evidence type="ECO:0000256" key="3">
    <source>
        <dbReference type="ARBA" id="ARBA00022691"/>
    </source>
</evidence>
<dbReference type="InterPro" id="IPR007197">
    <property type="entry name" value="rSAM"/>
</dbReference>
<keyword evidence="5" id="KW-0408">Iron</keyword>
<dbReference type="SFLD" id="SFLDG01082">
    <property type="entry name" value="B12-binding_domain_containing"/>
    <property type="match status" value="1"/>
</dbReference>
<evidence type="ECO:0000256" key="5">
    <source>
        <dbReference type="ARBA" id="ARBA00023004"/>
    </source>
</evidence>
<dbReference type="Pfam" id="PF02310">
    <property type="entry name" value="B12-binding"/>
    <property type="match status" value="1"/>
</dbReference>
<feature type="domain" description="Radical SAM core" evidence="8">
    <location>
        <begin position="252"/>
        <end position="475"/>
    </location>
</feature>
<reference evidence="9 10" key="1">
    <citation type="journal article" date="2017" name="Genome Announc.">
        <title>Complete Genome Sequence of Burkholderia stabilis FERMP-21014.</title>
        <authorList>
            <person name="Konishi K."/>
            <person name="Kumagai T."/>
            <person name="Sakasegawa S."/>
            <person name="Tamura T."/>
        </authorList>
    </citation>
    <scope>NUCLEOTIDE SEQUENCE [LARGE SCALE GENOMIC DNA]</scope>
    <source>
        <strain evidence="9 10">FERMP-21014</strain>
    </source>
</reference>
<evidence type="ECO:0000259" key="7">
    <source>
        <dbReference type="PROSITE" id="PS51332"/>
    </source>
</evidence>
<dbReference type="PROSITE" id="PS51918">
    <property type="entry name" value="RADICAL_SAM"/>
    <property type="match status" value="1"/>
</dbReference>
<dbReference type="SUPFAM" id="SSF102114">
    <property type="entry name" value="Radical SAM enzymes"/>
    <property type="match status" value="1"/>
</dbReference>
<dbReference type="NCBIfam" id="NF038361">
    <property type="entry name" value="rSAM_Sden_1168"/>
    <property type="match status" value="1"/>
</dbReference>
<dbReference type="SFLD" id="SFLDS00029">
    <property type="entry name" value="Radical_SAM"/>
    <property type="match status" value="1"/>
</dbReference>
<dbReference type="GO" id="GO:0031419">
    <property type="term" value="F:cobalamin binding"/>
    <property type="evidence" value="ECO:0007669"/>
    <property type="project" value="InterPro"/>
</dbReference>
<evidence type="ECO:0000256" key="6">
    <source>
        <dbReference type="ARBA" id="ARBA00023014"/>
    </source>
</evidence>
<dbReference type="GO" id="GO:0005829">
    <property type="term" value="C:cytosol"/>
    <property type="evidence" value="ECO:0007669"/>
    <property type="project" value="TreeGrafter"/>
</dbReference>
<dbReference type="GO" id="GO:0051539">
    <property type="term" value="F:4 iron, 4 sulfur cluster binding"/>
    <property type="evidence" value="ECO:0007669"/>
    <property type="project" value="UniProtKB-KW"/>
</dbReference>
<feature type="domain" description="B12-binding" evidence="7">
    <location>
        <begin position="46"/>
        <end position="200"/>
    </location>
</feature>